<reference evidence="1 2" key="1">
    <citation type="journal article" date="2018" name="Genome Announc.">
        <title>Ignatzschineria cameli sp. nov., isolated from necrotic foot tissue of dromedaries (Camelus dromedarius) and associated maggots (Wohlfahrtia species) in Dubai.</title>
        <authorList>
            <person name="Tsang C.C."/>
            <person name="Tang J.Y."/>
            <person name="Fong J.Y."/>
            <person name="Kinne J."/>
            <person name="Lee H.H."/>
            <person name="Joseph M."/>
            <person name="Jose S."/>
            <person name="Schuster R.K."/>
            <person name="Tang Y."/>
            <person name="Sivakumar S."/>
            <person name="Chen J.H."/>
            <person name="Teng J.L."/>
            <person name="Lau S.K."/>
            <person name="Wernery U."/>
            <person name="Woo P.C."/>
        </authorList>
    </citation>
    <scope>NUCLEOTIDE SEQUENCE [LARGE SCALE GENOMIC DNA]</scope>
    <source>
        <strain evidence="1 2">KCTC 22643</strain>
    </source>
</reference>
<dbReference type="Proteomes" id="UP000244948">
    <property type="component" value="Unassembled WGS sequence"/>
</dbReference>
<gene>
    <name evidence="1" type="ORF">DC082_03190</name>
</gene>
<evidence type="ECO:0008006" key="3">
    <source>
        <dbReference type="Google" id="ProtNLM"/>
    </source>
</evidence>
<protein>
    <recommendedName>
        <fullName evidence="3">Fimbrial-type adhesion domain-containing protein</fullName>
    </recommendedName>
</protein>
<keyword evidence="2" id="KW-1185">Reference proteome</keyword>
<comment type="caution">
    <text evidence="1">The sequence shown here is derived from an EMBL/GenBank/DDBJ whole genome shotgun (WGS) entry which is preliminary data.</text>
</comment>
<evidence type="ECO:0000313" key="2">
    <source>
        <dbReference type="Proteomes" id="UP000244948"/>
    </source>
</evidence>
<organism evidence="1 2">
    <name type="scientific">Ignatzschineria indica</name>
    <dbReference type="NCBI Taxonomy" id="472583"/>
    <lineage>
        <taxon>Bacteria</taxon>
        <taxon>Pseudomonadati</taxon>
        <taxon>Pseudomonadota</taxon>
        <taxon>Gammaproteobacteria</taxon>
        <taxon>Cardiobacteriales</taxon>
        <taxon>Ignatzschineriaceae</taxon>
        <taxon>Ignatzschineria</taxon>
    </lineage>
</organism>
<dbReference type="EMBL" id="QEWR01000002">
    <property type="protein sequence ID" value="PWD84554.1"/>
    <property type="molecule type" value="Genomic_DNA"/>
</dbReference>
<name>A0A2U2AMW1_9GAMM</name>
<accession>A0A2U2AMW1</accession>
<proteinExistence type="predicted"/>
<evidence type="ECO:0000313" key="1">
    <source>
        <dbReference type="EMBL" id="PWD84554.1"/>
    </source>
</evidence>
<dbReference type="AlphaFoldDB" id="A0A2U2AMW1"/>
<sequence>MIITPNYAQKGYDWNNPLCIASDTGLGGPRYIETNLPINEVAPAQTIEFRLRCKGDVPIFVQTLTGSGGVSIFANNIVNQYLPTTGIFDVETTVVALNSGKTQTSSLYVFDIAAGDLGEQLFLPALGEGQFHEFSVKINISERVVKPRVIPENPKPINPFYIPLFSVVDNSSDVQLEKRYAPYPLYLVSTFDTFPDPCVTPGPMVVVPPQVDFGILNREDLVQSVKKSFYFRLARPSNDTCGHSLYPIITFKAMDPVVNDEIEISNGTSLSFVVEDLSSGSAIGTKKLQFNTPLRFGELKPQGLLNLYVTANLRKNPEKALRGGYFSTVMIYHIEFR</sequence>